<reference evidence="1" key="1">
    <citation type="submission" date="2022-07" db="EMBL/GenBank/DDBJ databases">
        <title>The genome of Lyophyllum shimeji provides insight into the initial evolution of ectomycorrhizal fungal genome.</title>
        <authorList>
            <person name="Kobayashi Y."/>
            <person name="Shibata T."/>
            <person name="Hirakawa H."/>
            <person name="Shigenobu S."/>
            <person name="Nishiyama T."/>
            <person name="Yamada A."/>
            <person name="Hasebe M."/>
            <person name="Kawaguchi M."/>
        </authorList>
    </citation>
    <scope>NUCLEOTIDE SEQUENCE</scope>
    <source>
        <strain evidence="1">AT787</strain>
    </source>
</reference>
<dbReference type="AlphaFoldDB" id="A0A9P3UWU6"/>
<keyword evidence="2" id="KW-1185">Reference proteome</keyword>
<dbReference type="EMBL" id="BRPK01000023">
    <property type="protein sequence ID" value="GLB45476.1"/>
    <property type="molecule type" value="Genomic_DNA"/>
</dbReference>
<protein>
    <submittedName>
        <fullName evidence="1">Uncharacterized protein</fullName>
    </submittedName>
</protein>
<proteinExistence type="predicted"/>
<organism evidence="1 2">
    <name type="scientific">Lyophyllum shimeji</name>
    <name type="common">Hon-shimeji</name>
    <name type="synonym">Tricholoma shimeji</name>
    <dbReference type="NCBI Taxonomy" id="47721"/>
    <lineage>
        <taxon>Eukaryota</taxon>
        <taxon>Fungi</taxon>
        <taxon>Dikarya</taxon>
        <taxon>Basidiomycota</taxon>
        <taxon>Agaricomycotina</taxon>
        <taxon>Agaricomycetes</taxon>
        <taxon>Agaricomycetidae</taxon>
        <taxon>Agaricales</taxon>
        <taxon>Tricholomatineae</taxon>
        <taxon>Lyophyllaceae</taxon>
        <taxon>Lyophyllum</taxon>
    </lineage>
</organism>
<comment type="caution">
    <text evidence="1">The sequence shown here is derived from an EMBL/GenBank/DDBJ whole genome shotgun (WGS) entry which is preliminary data.</text>
</comment>
<gene>
    <name evidence="1" type="ORF">LshimejAT787_2300360</name>
</gene>
<name>A0A9P3UWU6_LYOSH</name>
<dbReference type="Proteomes" id="UP001063166">
    <property type="component" value="Unassembled WGS sequence"/>
</dbReference>
<sequence length="116" mass="13066">MSLPVARRPHFRSYHEACVLDCAKCVPLCHHRRRQKPLPNSRANRITLCILTDDGTSHRLNLRDLAFRIDGSKYEQDLAPNPTATAVVVADPTLYLSFRSSGSIDSKPPNRRSAQQ</sequence>
<evidence type="ECO:0000313" key="2">
    <source>
        <dbReference type="Proteomes" id="UP001063166"/>
    </source>
</evidence>
<accession>A0A9P3UWU6</accession>
<evidence type="ECO:0000313" key="1">
    <source>
        <dbReference type="EMBL" id="GLB45476.1"/>
    </source>
</evidence>